<dbReference type="PANTHER" id="PTHR33180:SF31">
    <property type="entry name" value="POLYPROTEIN PROTEIN"/>
    <property type="match status" value="1"/>
</dbReference>
<sequence length="77" mass="8628">MDDVKLRGKMVQCHANEINVVVCTSDNQVDEYKTWVTKTLDALKGWLAALISCESTPSWVGEGAKIEKKDLNIVARY</sequence>
<organism evidence="1 2">
    <name type="scientific">Solanum bulbocastanum</name>
    <name type="common">Wild potato</name>
    <dbReference type="NCBI Taxonomy" id="147425"/>
    <lineage>
        <taxon>Eukaryota</taxon>
        <taxon>Viridiplantae</taxon>
        <taxon>Streptophyta</taxon>
        <taxon>Embryophyta</taxon>
        <taxon>Tracheophyta</taxon>
        <taxon>Spermatophyta</taxon>
        <taxon>Magnoliopsida</taxon>
        <taxon>eudicotyledons</taxon>
        <taxon>Gunneridae</taxon>
        <taxon>Pentapetalae</taxon>
        <taxon>asterids</taxon>
        <taxon>lamiids</taxon>
        <taxon>Solanales</taxon>
        <taxon>Solanaceae</taxon>
        <taxon>Solanoideae</taxon>
        <taxon>Solaneae</taxon>
        <taxon>Solanum</taxon>
    </lineage>
</organism>
<evidence type="ECO:0000313" key="2">
    <source>
        <dbReference type="Proteomes" id="UP001371456"/>
    </source>
</evidence>
<accession>A0AAN8YPS8</accession>
<reference evidence="1 2" key="1">
    <citation type="submission" date="2024-02" db="EMBL/GenBank/DDBJ databases">
        <title>de novo genome assembly of Solanum bulbocastanum strain 11H21.</title>
        <authorList>
            <person name="Hosaka A.J."/>
        </authorList>
    </citation>
    <scope>NUCLEOTIDE SEQUENCE [LARGE SCALE GENOMIC DNA]</scope>
    <source>
        <tissue evidence="1">Young leaves</tissue>
    </source>
</reference>
<protein>
    <submittedName>
        <fullName evidence="1">Uncharacterized protein</fullName>
    </submittedName>
</protein>
<dbReference type="PANTHER" id="PTHR33180">
    <property type="entry name" value="PHOTOSYSTEM II CP43 REACTION CENTER PROTEIN"/>
    <property type="match status" value="1"/>
</dbReference>
<keyword evidence="2" id="KW-1185">Reference proteome</keyword>
<proteinExistence type="predicted"/>
<gene>
    <name evidence="1" type="ORF">RDI58_001244</name>
</gene>
<name>A0AAN8YPS8_SOLBU</name>
<dbReference type="EMBL" id="JBANQN010000001">
    <property type="protein sequence ID" value="KAK6803460.1"/>
    <property type="molecule type" value="Genomic_DNA"/>
</dbReference>
<evidence type="ECO:0000313" key="1">
    <source>
        <dbReference type="EMBL" id="KAK6803460.1"/>
    </source>
</evidence>
<dbReference type="AlphaFoldDB" id="A0AAN8YPS8"/>
<comment type="caution">
    <text evidence="1">The sequence shown here is derived from an EMBL/GenBank/DDBJ whole genome shotgun (WGS) entry which is preliminary data.</text>
</comment>
<dbReference type="Proteomes" id="UP001371456">
    <property type="component" value="Unassembled WGS sequence"/>
</dbReference>